<sequence length="63" mass="7267">MEAIKKTLALCKNLKDRFVNLEEQLHAIPLHPVRWLAIQKTLNEIDGQLSSVEETIRRGSRQS</sequence>
<dbReference type="Proteomes" id="UP000239430">
    <property type="component" value="Unassembled WGS sequence"/>
</dbReference>
<evidence type="ECO:0000313" key="1">
    <source>
        <dbReference type="EMBL" id="PRR69654.1"/>
    </source>
</evidence>
<proteinExistence type="predicted"/>
<evidence type="ECO:0000313" key="2">
    <source>
        <dbReference type="Proteomes" id="UP000239430"/>
    </source>
</evidence>
<organism evidence="1 2">
    <name type="scientific">Neomoorella stamsii</name>
    <dbReference type="NCBI Taxonomy" id="1266720"/>
    <lineage>
        <taxon>Bacteria</taxon>
        <taxon>Bacillati</taxon>
        <taxon>Bacillota</taxon>
        <taxon>Clostridia</taxon>
        <taxon>Neomoorellales</taxon>
        <taxon>Neomoorellaceae</taxon>
        <taxon>Neomoorella</taxon>
    </lineage>
</organism>
<protein>
    <submittedName>
        <fullName evidence="1">Uncharacterized protein</fullName>
    </submittedName>
</protein>
<gene>
    <name evidence="1" type="ORF">MOST_30780</name>
</gene>
<comment type="caution">
    <text evidence="1">The sequence shown here is derived from an EMBL/GenBank/DDBJ whole genome shotgun (WGS) entry which is preliminary data.</text>
</comment>
<keyword evidence="2" id="KW-1185">Reference proteome</keyword>
<dbReference type="AlphaFoldDB" id="A0A9X7J1D4"/>
<dbReference type="RefSeq" id="WP_054936972.1">
    <property type="nucleotide sequence ID" value="NZ_PVXL01000072.1"/>
</dbReference>
<name>A0A9X7J1D4_9FIRM</name>
<reference evidence="1 2" key="1">
    <citation type="submission" date="2018-03" db="EMBL/GenBank/DDBJ databases">
        <title>Genome sequence of Moorella stamsii DSM 26217.</title>
        <authorList>
            <person name="Poehlein A."/>
            <person name="Daniel R."/>
        </authorList>
    </citation>
    <scope>NUCLEOTIDE SEQUENCE [LARGE SCALE GENOMIC DNA]</scope>
    <source>
        <strain evidence="2">DSM 26217</strain>
    </source>
</reference>
<accession>A0A9X7J1D4</accession>
<dbReference type="EMBL" id="PVXL01000072">
    <property type="protein sequence ID" value="PRR69654.1"/>
    <property type="molecule type" value="Genomic_DNA"/>
</dbReference>